<evidence type="ECO:0000313" key="6">
    <source>
        <dbReference type="EMBL" id="MDT0329015.1"/>
    </source>
</evidence>
<feature type="domain" description="HTH tetR-type" evidence="4">
    <location>
        <begin position="12"/>
        <end position="57"/>
    </location>
</feature>
<evidence type="ECO:0000313" key="7">
    <source>
        <dbReference type="Proteomes" id="UP001183390"/>
    </source>
</evidence>
<comment type="caution">
    <text evidence="6">The sequence shown here is derived from an EMBL/GenBank/DDBJ whole genome shotgun (WGS) entry which is preliminary data.</text>
</comment>
<sequence>MGIKGEETRGRLVAATRALIEAQGYFGTGLNRVLAESGAPRGSLYFHFPDGKDQLVADALAEGGREVDDLLAAAEAEGLDAVGIVRRLLDVLATRLEASAYDKGCPVATVALEVSGSPERGGNERLREICAAVYAGWERALADRLVVEGRSRPEADTAAEAALAQVEGALLLARTRHDRAPLDRAARAVETLLAA</sequence>
<reference evidence="7" key="1">
    <citation type="submission" date="2023-07" db="EMBL/GenBank/DDBJ databases">
        <title>30 novel species of actinomycetes from the DSMZ collection.</title>
        <authorList>
            <person name="Nouioui I."/>
        </authorList>
    </citation>
    <scope>NUCLEOTIDE SEQUENCE [LARGE SCALE GENOMIC DNA]</scope>
    <source>
        <strain evidence="7">DSM 44743</strain>
    </source>
</reference>
<accession>A0ABU2MA23</accession>
<dbReference type="PANTHER" id="PTHR47506">
    <property type="entry name" value="TRANSCRIPTIONAL REGULATORY PROTEIN"/>
    <property type="match status" value="1"/>
</dbReference>
<name>A0ABU2MA23_9ACTN</name>
<dbReference type="Pfam" id="PF00440">
    <property type="entry name" value="TetR_N"/>
    <property type="match status" value="1"/>
</dbReference>
<organism evidence="6 7">
    <name type="scientific">Nocardiopsis lambiniae</name>
    <dbReference type="NCBI Taxonomy" id="3075539"/>
    <lineage>
        <taxon>Bacteria</taxon>
        <taxon>Bacillati</taxon>
        <taxon>Actinomycetota</taxon>
        <taxon>Actinomycetes</taxon>
        <taxon>Streptosporangiales</taxon>
        <taxon>Nocardiopsidaceae</taxon>
        <taxon>Nocardiopsis</taxon>
    </lineage>
</organism>
<evidence type="ECO:0000256" key="1">
    <source>
        <dbReference type="ARBA" id="ARBA00023015"/>
    </source>
</evidence>
<protein>
    <submittedName>
        <fullName evidence="6">TetR/AcrR family transcriptional regulator</fullName>
    </submittedName>
</protein>
<gene>
    <name evidence="6" type="ORF">RM479_11390</name>
</gene>
<dbReference type="RefSeq" id="WP_311511684.1">
    <property type="nucleotide sequence ID" value="NZ_JAVREP010000006.1"/>
</dbReference>
<evidence type="ECO:0000256" key="2">
    <source>
        <dbReference type="ARBA" id="ARBA00023125"/>
    </source>
</evidence>
<proteinExistence type="predicted"/>
<dbReference type="SUPFAM" id="SSF48498">
    <property type="entry name" value="Tetracyclin repressor-like, C-terminal domain"/>
    <property type="match status" value="1"/>
</dbReference>
<dbReference type="InterPro" id="IPR036271">
    <property type="entry name" value="Tet_transcr_reg_TetR-rel_C_sf"/>
</dbReference>
<dbReference type="SUPFAM" id="SSF46689">
    <property type="entry name" value="Homeodomain-like"/>
    <property type="match status" value="1"/>
</dbReference>
<dbReference type="InterPro" id="IPR054156">
    <property type="entry name" value="YxaF_TetR_C"/>
</dbReference>
<keyword evidence="1" id="KW-0805">Transcription regulation</keyword>
<dbReference type="Pfam" id="PF21993">
    <property type="entry name" value="TetR_C_13_2"/>
    <property type="match status" value="1"/>
</dbReference>
<dbReference type="InterPro" id="IPR001647">
    <property type="entry name" value="HTH_TetR"/>
</dbReference>
<dbReference type="Proteomes" id="UP001183390">
    <property type="component" value="Unassembled WGS sequence"/>
</dbReference>
<evidence type="ECO:0000259" key="4">
    <source>
        <dbReference type="Pfam" id="PF00440"/>
    </source>
</evidence>
<keyword evidence="7" id="KW-1185">Reference proteome</keyword>
<evidence type="ECO:0000256" key="3">
    <source>
        <dbReference type="ARBA" id="ARBA00023163"/>
    </source>
</evidence>
<dbReference type="EMBL" id="JAVREP010000006">
    <property type="protein sequence ID" value="MDT0329015.1"/>
    <property type="molecule type" value="Genomic_DNA"/>
</dbReference>
<feature type="domain" description="Transcriptional regulator LmrA/YxaF-like C-terminal" evidence="5">
    <location>
        <begin position="83"/>
        <end position="187"/>
    </location>
</feature>
<keyword evidence="2" id="KW-0238">DNA-binding</keyword>
<dbReference type="PANTHER" id="PTHR47506:SF3">
    <property type="entry name" value="HTH-TYPE TRANSCRIPTIONAL REGULATOR LMRA"/>
    <property type="match status" value="1"/>
</dbReference>
<keyword evidence="3" id="KW-0804">Transcription</keyword>
<dbReference type="InterPro" id="IPR009057">
    <property type="entry name" value="Homeodomain-like_sf"/>
</dbReference>
<evidence type="ECO:0000259" key="5">
    <source>
        <dbReference type="Pfam" id="PF21993"/>
    </source>
</evidence>
<dbReference type="Gene3D" id="1.10.357.10">
    <property type="entry name" value="Tetracycline Repressor, domain 2"/>
    <property type="match status" value="1"/>
</dbReference>